<dbReference type="GO" id="GO:0003677">
    <property type="term" value="F:DNA binding"/>
    <property type="evidence" value="ECO:0007669"/>
    <property type="project" value="InterPro"/>
</dbReference>
<gene>
    <name evidence="2" type="ORF">bsdtb5_25610</name>
</gene>
<dbReference type="InterPro" id="IPR018656">
    <property type="entry name" value="DUF2087"/>
</dbReference>
<dbReference type="SUPFAM" id="SSF46894">
    <property type="entry name" value="C-terminal effector domain of the bipartite response regulators"/>
    <property type="match status" value="1"/>
</dbReference>
<reference evidence="2 3" key="1">
    <citation type="submission" date="2020-11" db="EMBL/GenBank/DDBJ databases">
        <title>Draft genome sequencing of a Lachnospiraceae strain isolated from anoxic soil subjected to BSD treatment.</title>
        <authorList>
            <person name="Uek A."/>
            <person name="Tonouchi A."/>
        </authorList>
    </citation>
    <scope>NUCLEOTIDE SEQUENCE [LARGE SCALE GENOMIC DNA]</scope>
    <source>
        <strain evidence="2 3">TB5</strain>
    </source>
</reference>
<dbReference type="EMBL" id="AP024169">
    <property type="protein sequence ID" value="BCN31266.1"/>
    <property type="molecule type" value="Genomic_DNA"/>
</dbReference>
<dbReference type="Pfam" id="PF09860">
    <property type="entry name" value="DUF2087"/>
    <property type="match status" value="1"/>
</dbReference>
<protein>
    <submittedName>
        <fullName evidence="2">Transcriptional regulator</fullName>
    </submittedName>
</protein>
<dbReference type="KEGG" id="ahb:bsdtb5_25610"/>
<dbReference type="Gene3D" id="1.10.10.10">
    <property type="entry name" value="Winged helix-like DNA-binding domain superfamily/Winged helix DNA-binding domain"/>
    <property type="match status" value="1"/>
</dbReference>
<keyword evidence="3" id="KW-1185">Reference proteome</keyword>
<dbReference type="RefSeq" id="WP_271712401.1">
    <property type="nucleotide sequence ID" value="NZ_AP024169.1"/>
</dbReference>
<dbReference type="GO" id="GO:0006355">
    <property type="term" value="P:regulation of DNA-templated transcription"/>
    <property type="evidence" value="ECO:0007669"/>
    <property type="project" value="InterPro"/>
</dbReference>
<feature type="domain" description="DUF2087" evidence="1">
    <location>
        <begin position="188"/>
        <end position="255"/>
    </location>
</feature>
<evidence type="ECO:0000313" key="3">
    <source>
        <dbReference type="Proteomes" id="UP000595897"/>
    </source>
</evidence>
<sequence length="257" mass="30299">MENKNQNELFWNASYQEIKNGFVEADGKVTCLLCGQEYVMGEIYPWNEKFYDARKMVEIHIEENHKSVLDYILNMNSTFLGISEIQHDIIELFALGLSDKEIAEKKGISASTIRNYRFKFREKEKQAKLFLALMELLEAKSQKGINVLANTKLCDANKTANMIDDRYNTTEDEKKKILETYFKKDGALKEYPSREKRKLIVLDEINKNFKVGKKYSEQEINTILKRIYEDFPYIRRALVEYGFLVRTKSGEEYWVKE</sequence>
<dbReference type="AlphaFoldDB" id="A0A7R7IDS6"/>
<dbReference type="InterPro" id="IPR016032">
    <property type="entry name" value="Sig_transdc_resp-reg_C-effctor"/>
</dbReference>
<evidence type="ECO:0000259" key="1">
    <source>
        <dbReference type="Pfam" id="PF09860"/>
    </source>
</evidence>
<evidence type="ECO:0000313" key="2">
    <source>
        <dbReference type="EMBL" id="BCN31266.1"/>
    </source>
</evidence>
<dbReference type="InterPro" id="IPR036388">
    <property type="entry name" value="WH-like_DNA-bd_sf"/>
</dbReference>
<name>A0A7R7IDS6_9FIRM</name>
<accession>A0A7R7IDS6</accession>
<dbReference type="Proteomes" id="UP000595897">
    <property type="component" value="Chromosome"/>
</dbReference>
<proteinExistence type="predicted"/>
<organism evidence="2 3">
    <name type="scientific">Anaeromicropila herbilytica</name>
    <dbReference type="NCBI Taxonomy" id="2785025"/>
    <lineage>
        <taxon>Bacteria</taxon>
        <taxon>Bacillati</taxon>
        <taxon>Bacillota</taxon>
        <taxon>Clostridia</taxon>
        <taxon>Lachnospirales</taxon>
        <taxon>Lachnospiraceae</taxon>
        <taxon>Anaeromicropila</taxon>
    </lineage>
</organism>